<reference evidence="2" key="1">
    <citation type="submission" date="2019-07" db="EMBL/GenBank/DDBJ databases">
        <title>De Novo Assembly of kiwifruit Actinidia rufa.</title>
        <authorList>
            <person name="Sugita-Konishi S."/>
            <person name="Sato K."/>
            <person name="Mori E."/>
            <person name="Abe Y."/>
            <person name="Kisaki G."/>
            <person name="Hamano K."/>
            <person name="Suezawa K."/>
            <person name="Otani M."/>
            <person name="Fukuda T."/>
            <person name="Manabe T."/>
            <person name="Gomi K."/>
            <person name="Tabuchi M."/>
            <person name="Akimitsu K."/>
            <person name="Kataoka I."/>
        </authorList>
    </citation>
    <scope>NUCLEOTIDE SEQUENCE [LARGE SCALE GENOMIC DNA]</scope>
    <source>
        <strain evidence="2">cv. Fuchu</strain>
    </source>
</reference>
<comment type="caution">
    <text evidence="1">The sequence shown here is derived from an EMBL/GenBank/DDBJ whole genome shotgun (WGS) entry which is preliminary data.</text>
</comment>
<proteinExistence type="predicted"/>
<dbReference type="Proteomes" id="UP000585474">
    <property type="component" value="Unassembled WGS sequence"/>
</dbReference>
<gene>
    <name evidence="1" type="ORF">Acr_00g0065420</name>
</gene>
<dbReference type="EMBL" id="BJWL01000338">
    <property type="protein sequence ID" value="GFS39883.1"/>
    <property type="molecule type" value="Genomic_DNA"/>
</dbReference>
<evidence type="ECO:0000313" key="1">
    <source>
        <dbReference type="EMBL" id="GFS39883.1"/>
    </source>
</evidence>
<keyword evidence="2" id="KW-1185">Reference proteome</keyword>
<accession>A0A7J0DR81</accession>
<name>A0A7J0DR81_9ERIC</name>
<evidence type="ECO:0000313" key="2">
    <source>
        <dbReference type="Proteomes" id="UP000585474"/>
    </source>
</evidence>
<dbReference type="AlphaFoldDB" id="A0A7J0DR81"/>
<protein>
    <submittedName>
        <fullName evidence="1">Uncharacterized protein</fullName>
    </submittedName>
</protein>
<sequence>MGFEISWFSSVRACIFTNRTLYKPPYTRNLREKHCGERLSERTVKARTRNGDDDFLTTLKILMICFRNVVETKEFCQAPVEQRLWRRASDNRHEISRLRKYHMMISCSCIDKWDRGLVPSPRTWYCHKIAEEIWV</sequence>
<organism evidence="1 2">
    <name type="scientific">Actinidia rufa</name>
    <dbReference type="NCBI Taxonomy" id="165716"/>
    <lineage>
        <taxon>Eukaryota</taxon>
        <taxon>Viridiplantae</taxon>
        <taxon>Streptophyta</taxon>
        <taxon>Embryophyta</taxon>
        <taxon>Tracheophyta</taxon>
        <taxon>Spermatophyta</taxon>
        <taxon>Magnoliopsida</taxon>
        <taxon>eudicotyledons</taxon>
        <taxon>Gunneridae</taxon>
        <taxon>Pentapetalae</taxon>
        <taxon>asterids</taxon>
        <taxon>Ericales</taxon>
        <taxon>Actinidiaceae</taxon>
        <taxon>Actinidia</taxon>
    </lineage>
</organism>